<sequence length="70" mass="7795">MSTLAVSEVIRKRKISEIKMADIPDVDLLSLGVKSYGSFSVEVVDPVSDYLELMEPVFDFQLVKDLSLST</sequence>
<dbReference type="Proteomes" id="UP000623129">
    <property type="component" value="Unassembled WGS sequence"/>
</dbReference>
<comment type="caution">
    <text evidence="1">The sequence shown here is derived from an EMBL/GenBank/DDBJ whole genome shotgun (WGS) entry which is preliminary data.</text>
</comment>
<dbReference type="OrthoDB" id="2291at2759"/>
<evidence type="ECO:0000313" key="2">
    <source>
        <dbReference type="Proteomes" id="UP000623129"/>
    </source>
</evidence>
<proteinExistence type="predicted"/>
<accession>A0A833QYC6</accession>
<protein>
    <submittedName>
        <fullName evidence="1">Phosphoglucomutase</fullName>
    </submittedName>
</protein>
<organism evidence="1 2">
    <name type="scientific">Carex littledalei</name>
    <dbReference type="NCBI Taxonomy" id="544730"/>
    <lineage>
        <taxon>Eukaryota</taxon>
        <taxon>Viridiplantae</taxon>
        <taxon>Streptophyta</taxon>
        <taxon>Embryophyta</taxon>
        <taxon>Tracheophyta</taxon>
        <taxon>Spermatophyta</taxon>
        <taxon>Magnoliopsida</taxon>
        <taxon>Liliopsida</taxon>
        <taxon>Poales</taxon>
        <taxon>Cyperaceae</taxon>
        <taxon>Cyperoideae</taxon>
        <taxon>Cariceae</taxon>
        <taxon>Carex</taxon>
        <taxon>Carex subgen. Euthyceras</taxon>
    </lineage>
</organism>
<dbReference type="AlphaFoldDB" id="A0A833QYC6"/>
<dbReference type="EMBL" id="SWLB01000017">
    <property type="protein sequence ID" value="KAF3327113.1"/>
    <property type="molecule type" value="Genomic_DNA"/>
</dbReference>
<evidence type="ECO:0000313" key="1">
    <source>
        <dbReference type="EMBL" id="KAF3327113.1"/>
    </source>
</evidence>
<keyword evidence="2" id="KW-1185">Reference proteome</keyword>
<reference evidence="1" key="1">
    <citation type="submission" date="2020-01" db="EMBL/GenBank/DDBJ databases">
        <title>Genome sequence of Kobresia littledalei, the first chromosome-level genome in the family Cyperaceae.</title>
        <authorList>
            <person name="Qu G."/>
        </authorList>
    </citation>
    <scope>NUCLEOTIDE SEQUENCE</scope>
    <source>
        <strain evidence="1">C.B.Clarke</strain>
        <tissue evidence="1">Leaf</tissue>
    </source>
</reference>
<name>A0A833QYC6_9POAL</name>
<gene>
    <name evidence="1" type="ORF">FCM35_KLT07231</name>
</gene>